<feature type="domain" description="NACHT" evidence="3">
    <location>
        <begin position="587"/>
        <end position="747"/>
    </location>
</feature>
<evidence type="ECO:0000259" key="3">
    <source>
        <dbReference type="Pfam" id="PF05729"/>
    </source>
</evidence>
<evidence type="ECO:0000256" key="2">
    <source>
        <dbReference type="SAM" id="MobiDB-lite"/>
    </source>
</evidence>
<evidence type="ECO:0000313" key="5">
    <source>
        <dbReference type="Proteomes" id="UP001189429"/>
    </source>
</evidence>
<dbReference type="InterPro" id="IPR007111">
    <property type="entry name" value="NACHT_NTPase"/>
</dbReference>
<dbReference type="Gene3D" id="3.40.50.300">
    <property type="entry name" value="P-loop containing nucleotide triphosphate hydrolases"/>
    <property type="match status" value="1"/>
</dbReference>
<proteinExistence type="predicted"/>
<feature type="coiled-coil region" evidence="1">
    <location>
        <begin position="806"/>
        <end position="835"/>
    </location>
</feature>
<dbReference type="SUPFAM" id="SSF56112">
    <property type="entry name" value="Protein kinase-like (PK-like)"/>
    <property type="match status" value="1"/>
</dbReference>
<feature type="region of interest" description="Disordered" evidence="2">
    <location>
        <begin position="771"/>
        <end position="795"/>
    </location>
</feature>
<keyword evidence="5" id="KW-1185">Reference proteome</keyword>
<dbReference type="Gene3D" id="1.10.510.10">
    <property type="entry name" value="Transferase(Phosphotransferase) domain 1"/>
    <property type="match status" value="1"/>
</dbReference>
<evidence type="ECO:0000256" key="1">
    <source>
        <dbReference type="SAM" id="Coils"/>
    </source>
</evidence>
<dbReference type="Pfam" id="PF05729">
    <property type="entry name" value="NACHT"/>
    <property type="match status" value="1"/>
</dbReference>
<gene>
    <name evidence="4" type="ORF">PCOR1329_LOCUS5065</name>
</gene>
<sequence>MRLELAGACWNNPELAQGSSSSNLLSTFKDLLLYESEQALLGVSSSAAAAENRPFGNVNSVIAETFGPGGVVSSLRKGDKGLHRSEGTSLLWGWYTLKGKPGPFNLYTAKGEYPAEGAMRRLYKEYFRAELPSMKDLGVDAIKDKLISLAGQGGKELAPLVGLAHGDLNAANIMIDASDALWMIDFATSVDLPLFTDMCKFEMACLFEYATIPITPKMLVEFAGTQESLWQSMNVGDWLRTDQAVVVKLLQKFVALPPERLSVLSQVDLEQLIDEVVKRTGKSPDKQRKMERSLKSRLVADEAMVAAAFSYCSSVSNALLRGDTLGETLNVSSVPIPEGRGGRGALSLKLLVDHCVAVRRFMRQDVVGCLRARAGAQADLQPCDWMSLQLYLPFLRESYRIIGYRDVAPQYKIWAIYHCSKLAQCVQHSLGVISKNARKLEKAGYLSSLKAEMESSVKKHKTERLGSVARTPEFISAEMFQEETERFKQTLRARLSFVIDPLSGDRLSVRECAPLSLTPLGPRFGLAGGGRSPLVAVSGGRAPSTGVEDGGAAGAKVFEGRQGWANIMGVAERLDKGEPSDTPSAFLVLGPPGSGKTCLAHRLVMEVLDRYSHVVPLLLPVADLVKRCSQDTELCMCDKGQQVDPEAVDQWFDKYLRITFGEDSHRYLMICQAIRTNRAMLIFEGLEDCGELKPIIECCIQRQILQQRMVVVTSRPLIGGQSSLEEIEDSIMAMSVESLTEEHIRMVAHARLGLSGFEAFERIFAKVRGGGGEGEEADAGAPPADQGEGGQGKPEVFGNPMMLSMLLCYLQTMKRKEAEKREAQRRGQADDKEDEGEGTNITAIYRVAIDVMMMRMQRRQMADRLNQQEELDRWKQIVEVVALHMALRGLDSITAPEAEALLRGQLRREWPGLKKAVVAGHAMFLRVTDGAREEMQFLAKDFLSFFAASAVARGGGYELPGVVQLFIDPAWAQMLEMLSEAWPLQYVSVVEHRLGSFRGDGGDAWAPPACTDQSASTGTLDSTYHARGRTAWAKDMTSCPYEVSGVKDH</sequence>
<accession>A0ABN9PTU2</accession>
<organism evidence="4 5">
    <name type="scientific">Prorocentrum cordatum</name>
    <dbReference type="NCBI Taxonomy" id="2364126"/>
    <lineage>
        <taxon>Eukaryota</taxon>
        <taxon>Sar</taxon>
        <taxon>Alveolata</taxon>
        <taxon>Dinophyceae</taxon>
        <taxon>Prorocentrales</taxon>
        <taxon>Prorocentraceae</taxon>
        <taxon>Prorocentrum</taxon>
    </lineage>
</organism>
<dbReference type="InterPro" id="IPR011009">
    <property type="entry name" value="Kinase-like_dom_sf"/>
</dbReference>
<protein>
    <recommendedName>
        <fullName evidence="3">NACHT domain-containing protein</fullName>
    </recommendedName>
</protein>
<name>A0ABN9PTU2_9DINO</name>
<dbReference type="SUPFAM" id="SSF52540">
    <property type="entry name" value="P-loop containing nucleoside triphosphate hydrolases"/>
    <property type="match status" value="1"/>
</dbReference>
<evidence type="ECO:0000313" key="4">
    <source>
        <dbReference type="EMBL" id="CAK0795376.1"/>
    </source>
</evidence>
<dbReference type="Proteomes" id="UP001189429">
    <property type="component" value="Unassembled WGS sequence"/>
</dbReference>
<dbReference type="EMBL" id="CAUYUJ010001325">
    <property type="protein sequence ID" value="CAK0795376.1"/>
    <property type="molecule type" value="Genomic_DNA"/>
</dbReference>
<comment type="caution">
    <text evidence="4">The sequence shown here is derived from an EMBL/GenBank/DDBJ whole genome shotgun (WGS) entry which is preliminary data.</text>
</comment>
<dbReference type="InterPro" id="IPR027417">
    <property type="entry name" value="P-loop_NTPase"/>
</dbReference>
<keyword evidence="1" id="KW-0175">Coiled coil</keyword>
<reference evidence="4" key="1">
    <citation type="submission" date="2023-10" db="EMBL/GenBank/DDBJ databases">
        <authorList>
            <person name="Chen Y."/>
            <person name="Shah S."/>
            <person name="Dougan E. K."/>
            <person name="Thang M."/>
            <person name="Chan C."/>
        </authorList>
    </citation>
    <scope>NUCLEOTIDE SEQUENCE [LARGE SCALE GENOMIC DNA]</scope>
</reference>